<proteinExistence type="inferred from homology"/>
<evidence type="ECO:0000313" key="9">
    <source>
        <dbReference type="Proteomes" id="UP000293398"/>
    </source>
</evidence>
<evidence type="ECO:0000256" key="6">
    <source>
        <dbReference type="SAM" id="Coils"/>
    </source>
</evidence>
<comment type="caution">
    <text evidence="8">The sequence shown here is derived from an EMBL/GenBank/DDBJ whole genome shotgun (WGS) entry which is preliminary data.</text>
</comment>
<dbReference type="AlphaFoldDB" id="A0A4Q7VQ82"/>
<protein>
    <submittedName>
        <fullName evidence="8">Iron complex transport system substrate-binding protein</fullName>
    </submittedName>
</protein>
<dbReference type="GO" id="GO:0030288">
    <property type="term" value="C:outer membrane-bounded periplasmic space"/>
    <property type="evidence" value="ECO:0007669"/>
    <property type="project" value="TreeGrafter"/>
</dbReference>
<keyword evidence="4" id="KW-0410">Iron transport</keyword>
<evidence type="ECO:0000256" key="4">
    <source>
        <dbReference type="ARBA" id="ARBA00022496"/>
    </source>
</evidence>
<keyword evidence="6" id="KW-0175">Coiled coil</keyword>
<dbReference type="OrthoDB" id="63946at2"/>
<evidence type="ECO:0000256" key="1">
    <source>
        <dbReference type="ARBA" id="ARBA00004196"/>
    </source>
</evidence>
<dbReference type="Proteomes" id="UP000293398">
    <property type="component" value="Unassembled WGS sequence"/>
</dbReference>
<organism evidence="8 9">
    <name type="scientific">Advenella incenata</name>
    <dbReference type="NCBI Taxonomy" id="267800"/>
    <lineage>
        <taxon>Bacteria</taxon>
        <taxon>Pseudomonadati</taxon>
        <taxon>Pseudomonadota</taxon>
        <taxon>Betaproteobacteria</taxon>
        <taxon>Burkholderiales</taxon>
        <taxon>Alcaligenaceae</taxon>
    </lineage>
</organism>
<feature type="coiled-coil region" evidence="6">
    <location>
        <begin position="150"/>
        <end position="177"/>
    </location>
</feature>
<dbReference type="RefSeq" id="WP_130303986.1">
    <property type="nucleotide sequence ID" value="NZ_SHKO01000001.1"/>
</dbReference>
<dbReference type="InterPro" id="IPR006311">
    <property type="entry name" value="TAT_signal"/>
</dbReference>
<dbReference type="InterPro" id="IPR033870">
    <property type="entry name" value="FatB"/>
</dbReference>
<evidence type="ECO:0000259" key="7">
    <source>
        <dbReference type="PROSITE" id="PS50983"/>
    </source>
</evidence>
<evidence type="ECO:0000256" key="5">
    <source>
        <dbReference type="ARBA" id="ARBA00022729"/>
    </source>
</evidence>
<reference evidence="8 9" key="1">
    <citation type="submission" date="2019-02" db="EMBL/GenBank/DDBJ databases">
        <title>Genomic Encyclopedia of Type Strains, Phase IV (KMG-IV): sequencing the most valuable type-strain genomes for metagenomic binning, comparative biology and taxonomic classification.</title>
        <authorList>
            <person name="Goeker M."/>
        </authorList>
    </citation>
    <scope>NUCLEOTIDE SEQUENCE [LARGE SCALE GENOMIC DNA]</scope>
    <source>
        <strain evidence="8 9">DSM 23814</strain>
    </source>
</reference>
<keyword evidence="3" id="KW-0813">Transport</keyword>
<dbReference type="EMBL" id="SHKO01000001">
    <property type="protein sequence ID" value="RZT98542.1"/>
    <property type="molecule type" value="Genomic_DNA"/>
</dbReference>
<dbReference type="PANTHER" id="PTHR30532">
    <property type="entry name" value="IRON III DICITRATE-BINDING PERIPLASMIC PROTEIN"/>
    <property type="match status" value="1"/>
</dbReference>
<accession>A0A4Q7VQ82</accession>
<keyword evidence="9" id="KW-1185">Reference proteome</keyword>
<comment type="similarity">
    <text evidence="2">Belongs to the bacterial solute-binding protein 8 family.</text>
</comment>
<keyword evidence="5" id="KW-0732">Signal</keyword>
<dbReference type="SUPFAM" id="SSF53807">
    <property type="entry name" value="Helical backbone' metal receptor"/>
    <property type="match status" value="1"/>
</dbReference>
<feature type="domain" description="Fe/B12 periplasmic-binding" evidence="7">
    <location>
        <begin position="49"/>
        <end position="311"/>
    </location>
</feature>
<dbReference type="Pfam" id="PF01497">
    <property type="entry name" value="Peripla_BP_2"/>
    <property type="match status" value="1"/>
</dbReference>
<evidence type="ECO:0000256" key="2">
    <source>
        <dbReference type="ARBA" id="ARBA00008814"/>
    </source>
</evidence>
<comment type="subcellular location">
    <subcellularLocation>
        <location evidence="1">Cell envelope</location>
    </subcellularLocation>
</comment>
<dbReference type="PROSITE" id="PS50983">
    <property type="entry name" value="FE_B12_PBP"/>
    <property type="match status" value="1"/>
</dbReference>
<gene>
    <name evidence="8" type="ORF">EV681_0320</name>
</gene>
<name>A0A4Q7VQ82_9BURK</name>
<dbReference type="InterPro" id="IPR002491">
    <property type="entry name" value="ABC_transptr_periplasmic_BD"/>
</dbReference>
<sequence length="311" mass="33224">MHIWKSQVRRGLLAGILAAAASVVLPWQAFALTVDHASGKTTIEGEPKKTVVFDLASLDTMHALGVQASAVPEAKYINQLAAYAEKSVPKVGSLFEPSYEAVNALSPDLIIVGGRSAPKYADLSKLAPTIDLTVNAKDLLASVKRNTLTLADIFNKQDKAKEQLARLDQSIAALKQKAGKAGSGLIILTTGGKVSAYGPGSRFGILHDTFGIPAAAPELSTSNHGQAVSFEFIYKTDPQWLFVIDRDGAIGREGVAAGKLLDNELIHKTTAWKKKQIVYLNAMDWYLLGSAGLTAMQQNVDQLSNALDGKQ</sequence>
<keyword evidence="4" id="KW-0406">Ion transport</keyword>
<evidence type="ECO:0000313" key="8">
    <source>
        <dbReference type="EMBL" id="RZT98542.1"/>
    </source>
</evidence>
<dbReference type="GO" id="GO:1901678">
    <property type="term" value="P:iron coordination entity transport"/>
    <property type="evidence" value="ECO:0007669"/>
    <property type="project" value="UniProtKB-ARBA"/>
</dbReference>
<keyword evidence="4" id="KW-0408">Iron</keyword>
<dbReference type="InterPro" id="IPR051313">
    <property type="entry name" value="Bact_iron-sidero_bind"/>
</dbReference>
<dbReference type="Gene3D" id="3.40.50.1980">
    <property type="entry name" value="Nitrogenase molybdenum iron protein domain"/>
    <property type="match status" value="2"/>
</dbReference>
<evidence type="ECO:0000256" key="3">
    <source>
        <dbReference type="ARBA" id="ARBA00022448"/>
    </source>
</evidence>
<dbReference type="PROSITE" id="PS51318">
    <property type="entry name" value="TAT"/>
    <property type="match status" value="1"/>
</dbReference>
<dbReference type="PANTHER" id="PTHR30532:SF28">
    <property type="entry name" value="PETROBACTIN-BINDING PROTEIN YCLQ"/>
    <property type="match status" value="1"/>
</dbReference>
<dbReference type="CDD" id="cd01140">
    <property type="entry name" value="FatB"/>
    <property type="match status" value="1"/>
</dbReference>